<keyword evidence="2" id="KW-1133">Transmembrane helix</keyword>
<proteinExistence type="predicted"/>
<evidence type="ECO:0008006" key="5">
    <source>
        <dbReference type="Google" id="ProtNLM"/>
    </source>
</evidence>
<feature type="compositionally biased region" description="Basic residues" evidence="1">
    <location>
        <begin position="318"/>
        <end position="330"/>
    </location>
</feature>
<accession>A0ABR3HNY1</accession>
<feature type="compositionally biased region" description="Basic and acidic residues" evidence="1">
    <location>
        <begin position="72"/>
        <end position="137"/>
    </location>
</feature>
<keyword evidence="2" id="KW-0472">Membrane</keyword>
<evidence type="ECO:0000313" key="3">
    <source>
        <dbReference type="EMBL" id="KAL0872093.1"/>
    </source>
</evidence>
<organism evidence="3 4">
    <name type="scientific">Loxostege sticticalis</name>
    <name type="common">Beet webworm moth</name>
    <dbReference type="NCBI Taxonomy" id="481309"/>
    <lineage>
        <taxon>Eukaryota</taxon>
        <taxon>Metazoa</taxon>
        <taxon>Ecdysozoa</taxon>
        <taxon>Arthropoda</taxon>
        <taxon>Hexapoda</taxon>
        <taxon>Insecta</taxon>
        <taxon>Pterygota</taxon>
        <taxon>Neoptera</taxon>
        <taxon>Endopterygota</taxon>
        <taxon>Lepidoptera</taxon>
        <taxon>Glossata</taxon>
        <taxon>Ditrysia</taxon>
        <taxon>Pyraloidea</taxon>
        <taxon>Crambidae</taxon>
        <taxon>Pyraustinae</taxon>
        <taxon>Loxostege</taxon>
    </lineage>
</organism>
<comment type="caution">
    <text evidence="3">The sequence shown here is derived from an EMBL/GenBank/DDBJ whole genome shotgun (WGS) entry which is preliminary data.</text>
</comment>
<feature type="compositionally biased region" description="Basic and acidic residues" evidence="1">
    <location>
        <begin position="156"/>
        <end position="188"/>
    </location>
</feature>
<gene>
    <name evidence="3" type="ORF">ABMA27_004515</name>
</gene>
<feature type="region of interest" description="Disordered" evidence="1">
    <location>
        <begin position="49"/>
        <end position="192"/>
    </location>
</feature>
<dbReference type="EMBL" id="JBEUOH010000016">
    <property type="protein sequence ID" value="KAL0872093.1"/>
    <property type="molecule type" value="Genomic_DNA"/>
</dbReference>
<dbReference type="Proteomes" id="UP001549920">
    <property type="component" value="Unassembled WGS sequence"/>
</dbReference>
<feature type="compositionally biased region" description="Acidic residues" evidence="1">
    <location>
        <begin position="238"/>
        <end position="249"/>
    </location>
</feature>
<evidence type="ECO:0000256" key="1">
    <source>
        <dbReference type="SAM" id="MobiDB-lite"/>
    </source>
</evidence>
<name>A0ABR3HNY1_LOXSC</name>
<reference evidence="3 4" key="1">
    <citation type="submission" date="2024-06" db="EMBL/GenBank/DDBJ databases">
        <title>A chromosome-level genome assembly of beet webworm, Loxostege sticticalis.</title>
        <authorList>
            <person name="Zhang Y."/>
        </authorList>
    </citation>
    <scope>NUCLEOTIDE SEQUENCE [LARGE SCALE GENOMIC DNA]</scope>
    <source>
        <strain evidence="3">AQ026</strain>
        <tissue evidence="3">Whole body</tissue>
    </source>
</reference>
<sequence length="330" mass="36891">MELLTQVSNTQFLFPVAAVAVVLVCAALVFVFGFHSAEQPQFDKLPLVVDDRKSSNKKRKTKDKKSSPNRTSNEDVKTKSESSKKSPAKEKKEEKVKEAEKPKPKERQEPKPVKKEAKDDAKKGKKKQAVELEKPADFDDGGWQEVPKKEKKKQVKSPEEKEKKKESPAKKNKKVVKDADVEAARTNEEPADETIKVISAVGPEVDEDAARALQAQVEEFQRVLKEAERREQAALGGGDEEIEPEAEELPDVKDLRSNKKKENKAKQIKKKATENAAVAKNTPKPEPVDNSDASDKQDDKQAPVFDELGDTWTDATKASKKSKKKARKDQ</sequence>
<evidence type="ECO:0000313" key="4">
    <source>
        <dbReference type="Proteomes" id="UP001549920"/>
    </source>
</evidence>
<keyword evidence="2" id="KW-0812">Transmembrane</keyword>
<feature type="transmembrane region" description="Helical" evidence="2">
    <location>
        <begin position="12"/>
        <end position="34"/>
    </location>
</feature>
<evidence type="ECO:0000256" key="2">
    <source>
        <dbReference type="SAM" id="Phobius"/>
    </source>
</evidence>
<keyword evidence="4" id="KW-1185">Reference proteome</keyword>
<feature type="compositionally biased region" description="Basic residues" evidence="1">
    <location>
        <begin position="258"/>
        <end position="270"/>
    </location>
</feature>
<protein>
    <recommendedName>
        <fullName evidence="5">Triadin</fullName>
    </recommendedName>
</protein>
<feature type="region of interest" description="Disordered" evidence="1">
    <location>
        <begin position="230"/>
        <end position="330"/>
    </location>
</feature>